<feature type="domain" description="Methyltransferase regulatory" evidence="1">
    <location>
        <begin position="228"/>
        <end position="311"/>
    </location>
</feature>
<dbReference type="InterPro" id="IPR048976">
    <property type="entry name" value="WHD_PKMT"/>
</dbReference>
<evidence type="ECO:0000259" key="3">
    <source>
        <dbReference type="Pfam" id="PF21782"/>
    </source>
</evidence>
<dbReference type="Pfam" id="PF21782">
    <property type="entry name" value="WHD_PKMT"/>
    <property type="match status" value="1"/>
</dbReference>
<keyword evidence="4" id="KW-0489">Methyltransferase</keyword>
<dbReference type="InterPro" id="IPR041698">
    <property type="entry name" value="Methyltransf_25"/>
</dbReference>
<dbReference type="InterPro" id="IPR018773">
    <property type="entry name" value="MeTrfase_reg_dom_prd"/>
</dbReference>
<dbReference type="Pfam" id="PF10119">
    <property type="entry name" value="MethyTransf_Reg"/>
    <property type="match status" value="1"/>
</dbReference>
<evidence type="ECO:0000259" key="1">
    <source>
        <dbReference type="Pfam" id="PF10119"/>
    </source>
</evidence>
<dbReference type="KEGG" id="mflu:HZU40_04985"/>
<dbReference type="Proteomes" id="UP000515498">
    <property type="component" value="Chromosome"/>
</dbReference>
<accession>A0A7G8PH74</accession>
<dbReference type="PANTHER" id="PTHR43667">
    <property type="entry name" value="CYCLOPROPANE-FATTY-ACYL-PHOSPHOLIPID SYNTHASE"/>
    <property type="match status" value="1"/>
</dbReference>
<dbReference type="GO" id="GO:0008168">
    <property type="term" value="F:methyltransferase activity"/>
    <property type="evidence" value="ECO:0007669"/>
    <property type="project" value="UniProtKB-KW"/>
</dbReference>
<gene>
    <name evidence="4" type="ORF">HZU40_04985</name>
</gene>
<dbReference type="AlphaFoldDB" id="A0A7G8PH74"/>
<dbReference type="InterPro" id="IPR029063">
    <property type="entry name" value="SAM-dependent_MTases_sf"/>
</dbReference>
<dbReference type="InterPro" id="IPR050723">
    <property type="entry name" value="CFA/CMAS"/>
</dbReference>
<dbReference type="EMBL" id="CP059894">
    <property type="protein sequence ID" value="QNJ93690.1"/>
    <property type="molecule type" value="Genomic_DNA"/>
</dbReference>
<evidence type="ECO:0000313" key="4">
    <source>
        <dbReference type="EMBL" id="QNJ93690.1"/>
    </source>
</evidence>
<dbReference type="RefSeq" id="WP_187097732.1">
    <property type="nucleotide sequence ID" value="NZ_CP059894.1"/>
</dbReference>
<evidence type="ECO:0000259" key="2">
    <source>
        <dbReference type="Pfam" id="PF13649"/>
    </source>
</evidence>
<dbReference type="CDD" id="cd02440">
    <property type="entry name" value="AdoMet_MTases"/>
    <property type="match status" value="1"/>
</dbReference>
<keyword evidence="4" id="KW-0808">Transferase</keyword>
<dbReference type="SUPFAM" id="SSF53335">
    <property type="entry name" value="S-adenosyl-L-methionine-dependent methyltransferases"/>
    <property type="match status" value="1"/>
</dbReference>
<evidence type="ECO:0000313" key="5">
    <source>
        <dbReference type="Proteomes" id="UP000515498"/>
    </source>
</evidence>
<dbReference type="GO" id="GO:0032259">
    <property type="term" value="P:methylation"/>
    <property type="evidence" value="ECO:0007669"/>
    <property type="project" value="UniProtKB-KW"/>
</dbReference>
<reference evidence="4 5" key="1">
    <citation type="submission" date="2020-07" db="EMBL/GenBank/DDBJ databases">
        <title>Draft genome sequence of four isobutane-metabolizing strains capable of cometabolically degrading diverse ether contaminants.</title>
        <authorList>
            <person name="Chen W."/>
            <person name="Faulkner N."/>
            <person name="Smith C."/>
            <person name="Hyman M."/>
        </authorList>
    </citation>
    <scope>NUCLEOTIDE SEQUENCE [LARGE SCALE GENOMIC DNA]</scope>
    <source>
        <strain evidence="4 5">2A</strain>
    </source>
</reference>
<sequence>MTASRTDAGSTNAVDALRSDYDQTPYVSNSFPQSAPGTLAAVAHLFGLAPADVGTARVLEIGCAAGGNILPFAATHPDAEVVGIDLSEVQIAQGQARVAALGLENMQLIAGDIARLDLTSLGRFDYVIAHGVYSWVPDDVAEALLAMIRATLTADGVAYLSYNCYPGWKAKEIVRDAMLLAGGGSQTPGEKVQQARGMADFLEEVVPAGGVMASILAEWRASDDGFGDSYLLHDELEAFNTPRYFYEVLARTSAHGLAYLGEARPEVMIPANHGPKVAEYLAAHCGGAQVLVEQYLDFVTNRTFRQSLFVHAERAQQISYDPDADRFRRLHLAATVPPLDGPTRLDTSRQEFQQADGATLFTNAPAIKAALDALTERWPWTLSHDELVATVRERLIAAGEQPSADLPAHIDDLTSVLVMQGQAHYRLDPVLPEPAGEPVRIDESARRMAELTQLDGDGSTFNRWHETVPLEPLDRLLLPLLGGSRDDAQLVEALLTAGAGTREALVEHVHTMRHRLSEMKLLRRG</sequence>
<feature type="domain" description="PKMT C-terminal winged helix" evidence="3">
    <location>
        <begin position="447"/>
        <end position="498"/>
    </location>
</feature>
<feature type="domain" description="Methyltransferase" evidence="2">
    <location>
        <begin position="58"/>
        <end position="156"/>
    </location>
</feature>
<protein>
    <submittedName>
        <fullName evidence="4">Methyltransferase regulatory domain-containing protein</fullName>
    </submittedName>
</protein>
<dbReference type="Gene3D" id="3.40.50.150">
    <property type="entry name" value="Vaccinia Virus protein VP39"/>
    <property type="match status" value="1"/>
</dbReference>
<organism evidence="4 5">
    <name type="scientific">Mycolicibacterium fluoranthenivorans</name>
    <dbReference type="NCBI Taxonomy" id="258505"/>
    <lineage>
        <taxon>Bacteria</taxon>
        <taxon>Bacillati</taxon>
        <taxon>Actinomycetota</taxon>
        <taxon>Actinomycetes</taxon>
        <taxon>Mycobacteriales</taxon>
        <taxon>Mycobacteriaceae</taxon>
        <taxon>Mycolicibacterium</taxon>
    </lineage>
</organism>
<dbReference type="PANTHER" id="PTHR43667:SF2">
    <property type="entry name" value="FATTY ACID C-METHYL TRANSFERASE"/>
    <property type="match status" value="1"/>
</dbReference>
<name>A0A7G8PH74_9MYCO</name>
<dbReference type="Pfam" id="PF13649">
    <property type="entry name" value="Methyltransf_25"/>
    <property type="match status" value="1"/>
</dbReference>
<proteinExistence type="predicted"/>